<keyword evidence="3" id="KW-1185">Reference proteome</keyword>
<gene>
    <name evidence="2" type="ORF">Pcinc_039722</name>
</gene>
<dbReference type="Gene3D" id="3.80.10.10">
    <property type="entry name" value="Ribonuclease Inhibitor"/>
    <property type="match status" value="2"/>
</dbReference>
<keyword evidence="1" id="KW-0732">Signal</keyword>
<name>A0AAE1ELL5_PETCI</name>
<dbReference type="PANTHER" id="PTHR24373">
    <property type="entry name" value="SLIT RELATED LEUCINE-RICH REPEAT NEURONAL PROTEIN"/>
    <property type="match status" value="1"/>
</dbReference>
<proteinExistence type="predicted"/>
<dbReference type="GO" id="GO:0031012">
    <property type="term" value="C:extracellular matrix"/>
    <property type="evidence" value="ECO:0007669"/>
    <property type="project" value="TreeGrafter"/>
</dbReference>
<sequence length="447" mass="49846">MKDEGRGFQRVGGEGDGLVRVGGEGDGLVRDEGRGFQRVGGEGDGLVRDEGRGFQRVGGEGDGLVRVGGEGKKQSVYPTLHYYSLSGVAKMFATLLLVFVCLVGATHSGQPNIPGKDVGKPRLDMCPFAGEIYPCQCTWAVDLSEPDLYCPHIESLEQLQNIFLTAFFPTKWFWRIRVSGAPLGDLPEDLFNDVHFDEIRLNSCNITSVHPDAFRASKPYLDTLELYSNLLTDETFPWWSLSEYPKLWRVHLHHNPFSTFPTLNTSALEDINFWETPITTFTRDQLKGAPNLRILEVNPNLESFPADAYLDLGYLEELDLSNNPNLLGGQLSFGQVTLNSPNFKYLYLSNNAISNIEVDAITGVTSTRLKLFLEDNLLTTVNEDVFKPLMDRMLDGWGELDVEGNPLVCDCDMYWLLNNATLLANVRTGSCNDGQDLHDVDISTWVC</sequence>
<dbReference type="InterPro" id="IPR050328">
    <property type="entry name" value="Dev_Immune_Receptor"/>
</dbReference>
<dbReference type="PANTHER" id="PTHR24373:SF385">
    <property type="entry name" value="GH01279P-RELATED"/>
    <property type="match status" value="1"/>
</dbReference>
<dbReference type="SUPFAM" id="SSF52058">
    <property type="entry name" value="L domain-like"/>
    <property type="match status" value="1"/>
</dbReference>
<organism evidence="2 3">
    <name type="scientific">Petrolisthes cinctipes</name>
    <name type="common">Flat porcelain crab</name>
    <dbReference type="NCBI Taxonomy" id="88211"/>
    <lineage>
        <taxon>Eukaryota</taxon>
        <taxon>Metazoa</taxon>
        <taxon>Ecdysozoa</taxon>
        <taxon>Arthropoda</taxon>
        <taxon>Crustacea</taxon>
        <taxon>Multicrustacea</taxon>
        <taxon>Malacostraca</taxon>
        <taxon>Eumalacostraca</taxon>
        <taxon>Eucarida</taxon>
        <taxon>Decapoda</taxon>
        <taxon>Pleocyemata</taxon>
        <taxon>Anomura</taxon>
        <taxon>Galatheoidea</taxon>
        <taxon>Porcellanidae</taxon>
        <taxon>Petrolisthes</taxon>
    </lineage>
</organism>
<accession>A0AAE1ELL5</accession>
<dbReference type="AlphaFoldDB" id="A0AAE1ELL5"/>
<dbReference type="GO" id="GO:0005615">
    <property type="term" value="C:extracellular space"/>
    <property type="evidence" value="ECO:0007669"/>
    <property type="project" value="TreeGrafter"/>
</dbReference>
<protein>
    <submittedName>
        <fullName evidence="2">Uncharacterized protein</fullName>
    </submittedName>
</protein>
<evidence type="ECO:0000313" key="2">
    <source>
        <dbReference type="EMBL" id="KAK3853751.1"/>
    </source>
</evidence>
<reference evidence="2" key="1">
    <citation type="submission" date="2023-10" db="EMBL/GenBank/DDBJ databases">
        <title>Genome assemblies of two species of porcelain crab, Petrolisthes cinctipes and Petrolisthes manimaculis (Anomura: Porcellanidae).</title>
        <authorList>
            <person name="Angst P."/>
        </authorList>
    </citation>
    <scope>NUCLEOTIDE SEQUENCE</scope>
    <source>
        <strain evidence="2">PB745_01</strain>
        <tissue evidence="2">Gill</tissue>
    </source>
</reference>
<dbReference type="EMBL" id="JAWQEG010006838">
    <property type="protein sequence ID" value="KAK3853751.1"/>
    <property type="molecule type" value="Genomic_DNA"/>
</dbReference>
<comment type="caution">
    <text evidence="2">The sequence shown here is derived from an EMBL/GenBank/DDBJ whole genome shotgun (WGS) entry which is preliminary data.</text>
</comment>
<dbReference type="Proteomes" id="UP001286313">
    <property type="component" value="Unassembled WGS sequence"/>
</dbReference>
<evidence type="ECO:0000313" key="3">
    <source>
        <dbReference type="Proteomes" id="UP001286313"/>
    </source>
</evidence>
<dbReference type="InterPro" id="IPR032675">
    <property type="entry name" value="LRR_dom_sf"/>
</dbReference>
<evidence type="ECO:0000256" key="1">
    <source>
        <dbReference type="ARBA" id="ARBA00022729"/>
    </source>
</evidence>